<dbReference type="SUPFAM" id="SSF52540">
    <property type="entry name" value="P-loop containing nucleoside triphosphate hydrolases"/>
    <property type="match status" value="1"/>
</dbReference>
<evidence type="ECO:0000313" key="8">
    <source>
        <dbReference type="Proteomes" id="UP000178435"/>
    </source>
</evidence>
<dbReference type="PANTHER" id="PTHR32039:SF9">
    <property type="entry name" value="MAGNESIUM-CHELATASE SUBUNIT CHLI-2, CHLOROPLASTIC"/>
    <property type="match status" value="1"/>
</dbReference>
<name>A0A1F7S1R2_9BACT</name>
<keyword evidence="2" id="KW-0547">Nucleotide-binding</keyword>
<evidence type="ECO:0000256" key="3">
    <source>
        <dbReference type="ARBA" id="ARBA00022840"/>
    </source>
</evidence>
<evidence type="ECO:0000256" key="5">
    <source>
        <dbReference type="SAM" id="Coils"/>
    </source>
</evidence>
<dbReference type="Pfam" id="PF01078">
    <property type="entry name" value="Mg_chelatase"/>
    <property type="match status" value="1"/>
</dbReference>
<keyword evidence="5" id="KW-0175">Coiled coil</keyword>
<dbReference type="CDD" id="cd00009">
    <property type="entry name" value="AAA"/>
    <property type="match status" value="1"/>
</dbReference>
<evidence type="ECO:0000259" key="6">
    <source>
        <dbReference type="SMART" id="SM00382"/>
    </source>
</evidence>
<dbReference type="AlphaFoldDB" id="A0A1F7S1R2"/>
<dbReference type="InterPro" id="IPR000523">
    <property type="entry name" value="Mg_chelatse_chII-like_cat_dom"/>
</dbReference>
<dbReference type="Proteomes" id="UP000178435">
    <property type="component" value="Unassembled WGS sequence"/>
</dbReference>
<keyword evidence="3" id="KW-0067">ATP-binding</keyword>
<feature type="domain" description="AAA+ ATPase" evidence="6">
    <location>
        <begin position="36"/>
        <end position="225"/>
    </location>
</feature>
<comment type="caution">
    <text evidence="7">The sequence shown here is derived from an EMBL/GenBank/DDBJ whole genome shotgun (WGS) entry which is preliminary data.</text>
</comment>
<dbReference type="InterPro" id="IPR045006">
    <property type="entry name" value="CHLI-like"/>
</dbReference>
<organism evidence="7 8">
    <name type="scientific">Candidatus Schekmanbacteria bacterium RBG_16_38_11</name>
    <dbReference type="NCBI Taxonomy" id="1817880"/>
    <lineage>
        <taxon>Bacteria</taxon>
        <taxon>Candidatus Schekmaniibacteriota</taxon>
    </lineage>
</organism>
<feature type="coiled-coil region" evidence="5">
    <location>
        <begin position="245"/>
        <end position="272"/>
    </location>
</feature>
<evidence type="ECO:0000256" key="1">
    <source>
        <dbReference type="ARBA" id="ARBA00005799"/>
    </source>
</evidence>
<dbReference type="InterPro" id="IPR027417">
    <property type="entry name" value="P-loop_NTPase"/>
</dbReference>
<protein>
    <recommendedName>
        <fullName evidence="4">Mg-protoporphyrin IX chelatase</fullName>
    </recommendedName>
</protein>
<evidence type="ECO:0000256" key="4">
    <source>
        <dbReference type="ARBA" id="ARBA00030759"/>
    </source>
</evidence>
<comment type="similarity">
    <text evidence="1">Belongs to the Mg-chelatase subunits D/I family.</text>
</comment>
<dbReference type="SMART" id="SM00382">
    <property type="entry name" value="AAA"/>
    <property type="match status" value="1"/>
</dbReference>
<dbReference type="Gene3D" id="3.40.50.300">
    <property type="entry name" value="P-loop containing nucleotide triphosphate hydrolases"/>
    <property type="match status" value="1"/>
</dbReference>
<dbReference type="Pfam" id="PF17863">
    <property type="entry name" value="AAA_lid_2"/>
    <property type="match status" value="1"/>
</dbReference>
<dbReference type="Gene3D" id="1.10.8.80">
    <property type="entry name" value="Magnesium chelatase subunit I, C-Terminal domain"/>
    <property type="match status" value="1"/>
</dbReference>
<dbReference type="InterPro" id="IPR003593">
    <property type="entry name" value="AAA+_ATPase"/>
</dbReference>
<reference evidence="7 8" key="1">
    <citation type="journal article" date="2016" name="Nat. Commun.">
        <title>Thousands of microbial genomes shed light on interconnected biogeochemical processes in an aquifer system.</title>
        <authorList>
            <person name="Anantharaman K."/>
            <person name="Brown C.T."/>
            <person name="Hug L.A."/>
            <person name="Sharon I."/>
            <person name="Castelle C.J."/>
            <person name="Probst A.J."/>
            <person name="Thomas B.C."/>
            <person name="Singh A."/>
            <person name="Wilkins M.J."/>
            <person name="Karaoz U."/>
            <person name="Brodie E.L."/>
            <person name="Williams K.H."/>
            <person name="Hubbard S.S."/>
            <person name="Banfield J.F."/>
        </authorList>
    </citation>
    <scope>NUCLEOTIDE SEQUENCE [LARGE SCALE GENOMIC DNA]</scope>
</reference>
<dbReference type="GO" id="GO:0005524">
    <property type="term" value="F:ATP binding"/>
    <property type="evidence" value="ECO:0007669"/>
    <property type="project" value="UniProtKB-KW"/>
</dbReference>
<accession>A0A1F7S1R2</accession>
<dbReference type="PANTHER" id="PTHR32039">
    <property type="entry name" value="MAGNESIUM-CHELATASE SUBUNIT CHLI"/>
    <property type="match status" value="1"/>
</dbReference>
<proteinExistence type="inferred from homology"/>
<evidence type="ECO:0000256" key="2">
    <source>
        <dbReference type="ARBA" id="ARBA00022741"/>
    </source>
</evidence>
<evidence type="ECO:0000313" key="7">
    <source>
        <dbReference type="EMBL" id="OGL47630.1"/>
    </source>
</evidence>
<sequence>MDNDKKHFKRSLYPFVAMVGQEEMKLALLLNAINPQVGGVLVRGEKGTGKSTAVRALAEVLPEIRVVKGCPFNCNPKKTSEMCPYCLEKFRTGNWNGNKIPAEKKKMRVVDLPLGSTEDRLLGSLDIEKAIKDGKKELEPGILADVNQGILYVDEINLLDDHVVDILLDTATSGINVVEREGISFSHPSRFILVGTMNPEEGEIRQQLLDRIALHIDVEGLKNIDDRVNITLRRNEFERDPIAFNKKFEKESETLRKKITSAQKLLEKMEIDDNFLKIICSICQELEVEGHRPDAMIAKTAKTLAAYRGRKKVSKGDIKKAVKLILPFRIRKTMFKPEEKQGDFFGGIVERLYTAG</sequence>
<gene>
    <name evidence="7" type="ORF">A2149_09105</name>
</gene>
<dbReference type="InterPro" id="IPR041628">
    <property type="entry name" value="ChlI/MoxR_AAA_lid"/>
</dbReference>
<dbReference type="EMBL" id="MGDF01000004">
    <property type="protein sequence ID" value="OGL47630.1"/>
    <property type="molecule type" value="Genomic_DNA"/>
</dbReference>